<evidence type="ECO:0000313" key="12">
    <source>
        <dbReference type="Proteomes" id="UP000075230"/>
    </source>
</evidence>
<keyword evidence="5" id="KW-0507">mRNA processing</keyword>
<organism evidence="11 12">
    <name type="scientific">Aspergillus kawachii</name>
    <name type="common">White koji mold</name>
    <name type="synonym">Aspergillus awamori var. kawachi</name>
    <dbReference type="NCBI Taxonomy" id="1069201"/>
    <lineage>
        <taxon>Eukaryota</taxon>
        <taxon>Fungi</taxon>
        <taxon>Dikarya</taxon>
        <taxon>Ascomycota</taxon>
        <taxon>Pezizomycotina</taxon>
        <taxon>Eurotiomycetes</taxon>
        <taxon>Eurotiomycetidae</taxon>
        <taxon>Eurotiales</taxon>
        <taxon>Aspergillaceae</taxon>
        <taxon>Aspergillus</taxon>
        <taxon>Aspergillus subgen. Circumdati</taxon>
    </lineage>
</organism>
<evidence type="ECO:0000256" key="5">
    <source>
        <dbReference type="ARBA" id="ARBA00022664"/>
    </source>
</evidence>
<dbReference type="Pfam" id="PF06179">
    <property type="entry name" value="Med22"/>
    <property type="match status" value="1"/>
</dbReference>
<reference evidence="11 12" key="1">
    <citation type="journal article" date="2016" name="DNA Res.">
        <title>Genome sequence of Aspergillus luchuensis NBRC 4314.</title>
        <authorList>
            <person name="Yamada O."/>
            <person name="Machida M."/>
            <person name="Hosoyama A."/>
            <person name="Goto M."/>
            <person name="Takahashi T."/>
            <person name="Futagami T."/>
            <person name="Yamagata Y."/>
            <person name="Takeuchi M."/>
            <person name="Kobayashi T."/>
            <person name="Koike H."/>
            <person name="Abe K."/>
            <person name="Asai K."/>
            <person name="Arita M."/>
            <person name="Fujita N."/>
            <person name="Fukuda K."/>
            <person name="Higa K."/>
            <person name="Horikawa H."/>
            <person name="Ishikawa T."/>
            <person name="Jinno K."/>
            <person name="Kato Y."/>
            <person name="Kirimura K."/>
            <person name="Mizutani O."/>
            <person name="Nakasone K."/>
            <person name="Sano M."/>
            <person name="Shiraishi Y."/>
            <person name="Tsukahara M."/>
            <person name="Gomi K."/>
        </authorList>
    </citation>
    <scope>NUCLEOTIDE SEQUENCE [LARGE SCALE GENOMIC DNA]</scope>
    <source>
        <strain evidence="11 12">RIB 2604</strain>
    </source>
</reference>
<evidence type="ECO:0000313" key="11">
    <source>
        <dbReference type="EMBL" id="GAT30245.1"/>
    </source>
</evidence>
<dbReference type="GO" id="GO:0045292">
    <property type="term" value="P:mRNA cis splicing, via spliceosome"/>
    <property type="evidence" value="ECO:0007669"/>
    <property type="project" value="TreeGrafter"/>
</dbReference>
<keyword evidence="8" id="KW-0508">mRNA splicing</keyword>
<evidence type="ECO:0000256" key="9">
    <source>
        <dbReference type="ARBA" id="ARBA00023242"/>
    </source>
</evidence>
<dbReference type="Proteomes" id="UP000075230">
    <property type="component" value="Unassembled WGS sequence"/>
</dbReference>
<dbReference type="InterPro" id="IPR009332">
    <property type="entry name" value="Med22"/>
</dbReference>
<evidence type="ECO:0000256" key="4">
    <source>
        <dbReference type="ARBA" id="ARBA00006644"/>
    </source>
</evidence>
<comment type="function">
    <text evidence="1">Involved in pre-mRNA splicing.</text>
</comment>
<dbReference type="GO" id="GO:0006357">
    <property type="term" value="P:regulation of transcription by RNA polymerase II"/>
    <property type="evidence" value="ECO:0007669"/>
    <property type="project" value="InterPro"/>
</dbReference>
<comment type="similarity">
    <text evidence="4">Belongs to the CWC15 family.</text>
</comment>
<evidence type="ECO:0000256" key="10">
    <source>
        <dbReference type="SAM" id="MobiDB-lite"/>
    </source>
</evidence>
<dbReference type="GO" id="GO:0016592">
    <property type="term" value="C:mediator complex"/>
    <property type="evidence" value="ECO:0007669"/>
    <property type="project" value="InterPro"/>
</dbReference>
<keyword evidence="6" id="KW-0805">Transcription regulation</keyword>
<evidence type="ECO:0000256" key="1">
    <source>
        <dbReference type="ARBA" id="ARBA00003777"/>
    </source>
</evidence>
<feature type="compositionally biased region" description="Basic and acidic residues" evidence="10">
    <location>
        <begin position="172"/>
        <end position="207"/>
    </location>
</feature>
<dbReference type="AlphaFoldDB" id="A0A146FXR8"/>
<gene>
    <name evidence="11" type="ORF">RIB2604_03302210</name>
</gene>
<keyword evidence="9" id="KW-0539">Nucleus</keyword>
<dbReference type="GO" id="GO:0071013">
    <property type="term" value="C:catalytic step 2 spliceosome"/>
    <property type="evidence" value="ECO:0007669"/>
    <property type="project" value="TreeGrafter"/>
</dbReference>
<dbReference type="GO" id="GO:0003723">
    <property type="term" value="F:RNA binding"/>
    <property type="evidence" value="ECO:0007669"/>
    <property type="project" value="TreeGrafter"/>
</dbReference>
<comment type="caution">
    <text evidence="11">The sequence shown here is derived from an EMBL/GenBank/DDBJ whole genome shotgun (WGS) entry which is preliminary data.</text>
</comment>
<comment type="subcellular location">
    <subcellularLocation>
        <location evidence="2">Nucleus</location>
    </subcellularLocation>
</comment>
<dbReference type="EMBL" id="BCWF01000032">
    <property type="protein sequence ID" value="GAT30245.1"/>
    <property type="molecule type" value="Genomic_DNA"/>
</dbReference>
<dbReference type="Gene3D" id="6.10.280.160">
    <property type="entry name" value="Mediator of RNA polymerase II transcription subunit 22"/>
    <property type="match status" value="1"/>
</dbReference>
<keyword evidence="7" id="KW-0804">Transcription</keyword>
<feature type="compositionally biased region" description="Acidic residues" evidence="10">
    <location>
        <begin position="149"/>
        <end position="171"/>
    </location>
</feature>
<dbReference type="Pfam" id="PF04889">
    <property type="entry name" value="Cwf_Cwc_15"/>
    <property type="match status" value="1"/>
</dbReference>
<dbReference type="PANTHER" id="PTHR12718">
    <property type="entry name" value="CELL CYCLE CONTROL PROTEIN CWF15"/>
    <property type="match status" value="1"/>
</dbReference>
<protein>
    <submittedName>
        <fullName evidence="11">Cell cycle control protein Cwf15</fullName>
    </submittedName>
</protein>
<evidence type="ECO:0000256" key="6">
    <source>
        <dbReference type="ARBA" id="ARBA00023015"/>
    </source>
</evidence>
<dbReference type="PANTHER" id="PTHR12718:SF2">
    <property type="entry name" value="SPLICEOSOME-ASSOCIATED PROTEIN CWC15 HOMOLOG"/>
    <property type="match status" value="1"/>
</dbReference>
<dbReference type="GO" id="GO:0003712">
    <property type="term" value="F:transcription coregulator activity"/>
    <property type="evidence" value="ECO:0007669"/>
    <property type="project" value="InterPro"/>
</dbReference>
<dbReference type="InterPro" id="IPR006973">
    <property type="entry name" value="Cwf_Cwc_15"/>
</dbReference>
<feature type="region of interest" description="Disordered" evidence="10">
    <location>
        <begin position="97"/>
        <end position="213"/>
    </location>
</feature>
<proteinExistence type="inferred from homology"/>
<name>A0A146FXR8_ASPKA</name>
<dbReference type="VEuPathDB" id="FungiDB:ASPFODRAFT_61703"/>
<accession>A0A146FXR8</accession>
<dbReference type="VEuPathDB" id="FungiDB:ASPFODRAFT_61702"/>
<sequence>MTTAHRPTFDPVCTSIICSAHEAHCNRHKERRPSAALRTINVFSRLTHTLRHGKWFADRVRSSLTCPSQFGQGSEVETQQRDLRAELLQAEAAHFAKKNGVPVDEPKVETATPKRQLEGGSPGDDAKTEEEDPEAKRRRILEETRDIDADSDESEDDSSEDESDDEEDEAAELMRELEKIKKERLEQKEKEERERAAQEEEQREVDIARGNPLLNPQDFNVKRRWDDDVVFKNQARGTEDRRGKEFVNTESTSHTSTAVETYQLDVESTALVRAAEDILALTRTMKETWLFGKLDTLGEDEADVKRREELEMNAEAIQKAIEDGGFLKAAK</sequence>
<evidence type="ECO:0000256" key="7">
    <source>
        <dbReference type="ARBA" id="ARBA00023163"/>
    </source>
</evidence>
<comment type="similarity">
    <text evidence="3">Belongs to the Mediator complex subunit 22 family.</text>
</comment>
<evidence type="ECO:0000256" key="2">
    <source>
        <dbReference type="ARBA" id="ARBA00004123"/>
    </source>
</evidence>
<evidence type="ECO:0000256" key="3">
    <source>
        <dbReference type="ARBA" id="ARBA00005942"/>
    </source>
</evidence>
<evidence type="ECO:0000256" key="8">
    <source>
        <dbReference type="ARBA" id="ARBA00023187"/>
    </source>
</evidence>
<reference evidence="12" key="2">
    <citation type="submission" date="2016-02" db="EMBL/GenBank/DDBJ databases">
        <title>Genome sequencing of Aspergillus luchuensis NBRC 4314.</title>
        <authorList>
            <person name="Yamada O."/>
        </authorList>
    </citation>
    <scope>NUCLEOTIDE SEQUENCE [LARGE SCALE GENOMIC DNA]</scope>
    <source>
        <strain evidence="12">RIB 2604</strain>
    </source>
</reference>